<gene>
    <name evidence="15" type="ORF">J5N97_002706</name>
</gene>
<keyword evidence="4" id="KW-0934">Plastid</keyword>
<keyword evidence="9 14" id="KW-1133">Transmembrane helix</keyword>
<dbReference type="GO" id="GO:0010189">
    <property type="term" value="P:vitamin E biosynthetic process"/>
    <property type="evidence" value="ECO:0007669"/>
    <property type="project" value="TreeGrafter"/>
</dbReference>
<dbReference type="Proteomes" id="UP001085076">
    <property type="component" value="Miscellaneous, Linkage group lg01"/>
</dbReference>
<dbReference type="PANTHER" id="PTHR32523">
    <property type="entry name" value="PHYTOL KINASE 1, CHLOROPLASTIC"/>
    <property type="match status" value="1"/>
</dbReference>
<keyword evidence="7" id="KW-0418">Kinase</keyword>
<dbReference type="AlphaFoldDB" id="A0A9D5D2N3"/>
<keyword evidence="3" id="KW-0150">Chloroplast</keyword>
<evidence type="ECO:0000256" key="8">
    <source>
        <dbReference type="ARBA" id="ARBA00022946"/>
    </source>
</evidence>
<dbReference type="EC" id="2.7.1.182" evidence="12"/>
<evidence type="ECO:0000256" key="12">
    <source>
        <dbReference type="ARBA" id="ARBA00039024"/>
    </source>
</evidence>
<evidence type="ECO:0000256" key="11">
    <source>
        <dbReference type="ARBA" id="ARBA00024015"/>
    </source>
</evidence>
<comment type="catalytic activity">
    <reaction evidence="13">
        <text>phytol + CTP = phytyl phosphate + CDP + H(+)</text>
        <dbReference type="Rhea" id="RHEA:38055"/>
        <dbReference type="ChEBI" id="CHEBI:15378"/>
        <dbReference type="ChEBI" id="CHEBI:17327"/>
        <dbReference type="ChEBI" id="CHEBI:37563"/>
        <dbReference type="ChEBI" id="CHEBI:58069"/>
        <dbReference type="ChEBI" id="CHEBI:75483"/>
        <dbReference type="EC" id="2.7.1.182"/>
    </reaction>
</comment>
<name>A0A9D5D2N3_9LILI</name>
<feature type="transmembrane region" description="Helical" evidence="14">
    <location>
        <begin position="157"/>
        <end position="174"/>
    </location>
</feature>
<comment type="pathway">
    <text evidence="11">Cofactor biosynthesis; tocopherol biosynthesis.</text>
</comment>
<keyword evidence="8" id="KW-0809">Transit peptide</keyword>
<dbReference type="GO" id="GO:0031969">
    <property type="term" value="C:chloroplast membrane"/>
    <property type="evidence" value="ECO:0007669"/>
    <property type="project" value="UniProtKB-SubCell"/>
</dbReference>
<evidence type="ECO:0000256" key="5">
    <source>
        <dbReference type="ARBA" id="ARBA00022679"/>
    </source>
</evidence>
<evidence type="ECO:0000256" key="6">
    <source>
        <dbReference type="ARBA" id="ARBA00022692"/>
    </source>
</evidence>
<evidence type="ECO:0000256" key="14">
    <source>
        <dbReference type="SAM" id="Phobius"/>
    </source>
</evidence>
<keyword evidence="10 14" id="KW-0472">Membrane</keyword>
<dbReference type="EMBL" id="JAGGNH010000001">
    <property type="protein sequence ID" value="KAJ0984350.1"/>
    <property type="molecule type" value="Genomic_DNA"/>
</dbReference>
<keyword evidence="5" id="KW-0808">Transferase</keyword>
<reference evidence="15" key="2">
    <citation type="journal article" date="2022" name="Hortic Res">
        <title>The genome of Dioscorea zingiberensis sheds light on the biosynthesis, origin and evolution of the medicinally important diosgenin saponins.</title>
        <authorList>
            <person name="Li Y."/>
            <person name="Tan C."/>
            <person name="Li Z."/>
            <person name="Guo J."/>
            <person name="Li S."/>
            <person name="Chen X."/>
            <person name="Wang C."/>
            <person name="Dai X."/>
            <person name="Yang H."/>
            <person name="Song W."/>
            <person name="Hou L."/>
            <person name="Xu J."/>
            <person name="Tong Z."/>
            <person name="Xu A."/>
            <person name="Yuan X."/>
            <person name="Wang W."/>
            <person name="Yang Q."/>
            <person name="Chen L."/>
            <person name="Sun Z."/>
            <person name="Wang K."/>
            <person name="Pan B."/>
            <person name="Chen J."/>
            <person name="Bao Y."/>
            <person name="Liu F."/>
            <person name="Qi X."/>
            <person name="Gang D.R."/>
            <person name="Wen J."/>
            <person name="Li J."/>
        </authorList>
    </citation>
    <scope>NUCLEOTIDE SEQUENCE</scope>
    <source>
        <strain evidence="15">Dzin_1.0</strain>
    </source>
</reference>
<evidence type="ECO:0000256" key="13">
    <source>
        <dbReference type="ARBA" id="ARBA00048889"/>
    </source>
</evidence>
<evidence type="ECO:0000256" key="10">
    <source>
        <dbReference type="ARBA" id="ARBA00023136"/>
    </source>
</evidence>
<evidence type="ECO:0000256" key="4">
    <source>
        <dbReference type="ARBA" id="ARBA00022640"/>
    </source>
</evidence>
<comment type="subcellular location">
    <subcellularLocation>
        <location evidence="1">Plastid</location>
        <location evidence="1">Chloroplast membrane</location>
        <topology evidence="1">Multi-pass membrane protein</topology>
    </subcellularLocation>
</comment>
<proteinExistence type="inferred from homology"/>
<evidence type="ECO:0000256" key="2">
    <source>
        <dbReference type="ARBA" id="ARBA00010794"/>
    </source>
</evidence>
<sequence>MATAPLLKIATSPSILILSASRRQMSFPAGSGFLRRPLSTRLRPIRSAAMPAWLQDSGATAAVMAGGYSLVLSFESLTKRNIIEQSLSRKVVHVLSGLLFMFSWPIFSSTTEARYFACIVPLFNCFRLISYGLCLVTDEGLIKSVTREGKPEELLRGPLYYVMVLLFCTLFFWRESPIGIVSLAIMSGGDGFADIVGRRLGALKLPYNRQKSWLGSISMFTFGFLFSIGMLWYFSTFGYISFEWRQAIEKVAIISFIATMVESLPITEFVDDNISVPLSCMLTAFLVFRL</sequence>
<keyword evidence="16" id="KW-1185">Reference proteome</keyword>
<evidence type="ECO:0000256" key="3">
    <source>
        <dbReference type="ARBA" id="ARBA00022528"/>
    </source>
</evidence>
<dbReference type="OrthoDB" id="5673at2759"/>
<dbReference type="PANTHER" id="PTHR32523:SF8">
    <property type="entry name" value="DOLICHOL KINASE"/>
    <property type="match status" value="1"/>
</dbReference>
<evidence type="ECO:0000256" key="7">
    <source>
        <dbReference type="ARBA" id="ARBA00022777"/>
    </source>
</evidence>
<evidence type="ECO:0000256" key="9">
    <source>
        <dbReference type="ARBA" id="ARBA00022989"/>
    </source>
</evidence>
<feature type="transmembrane region" description="Helical" evidence="14">
    <location>
        <begin position="113"/>
        <end position="136"/>
    </location>
</feature>
<evidence type="ECO:0000313" key="16">
    <source>
        <dbReference type="Proteomes" id="UP001085076"/>
    </source>
</evidence>
<dbReference type="InterPro" id="IPR039606">
    <property type="entry name" value="Phytol/farnesol_kinase"/>
</dbReference>
<dbReference type="GO" id="GO:0010276">
    <property type="term" value="F:phytol kinase activity"/>
    <property type="evidence" value="ECO:0007669"/>
    <property type="project" value="UniProtKB-EC"/>
</dbReference>
<keyword evidence="6 14" id="KW-0812">Transmembrane</keyword>
<feature type="transmembrane region" description="Helical" evidence="14">
    <location>
        <begin position="213"/>
        <end position="234"/>
    </location>
</feature>
<protein>
    <recommendedName>
        <fullName evidence="12">phytol kinase</fullName>
        <ecNumber evidence="12">2.7.1.182</ecNumber>
    </recommendedName>
</protein>
<reference evidence="15" key="1">
    <citation type="submission" date="2021-03" db="EMBL/GenBank/DDBJ databases">
        <authorList>
            <person name="Li Z."/>
            <person name="Yang C."/>
        </authorList>
    </citation>
    <scope>NUCLEOTIDE SEQUENCE</scope>
    <source>
        <strain evidence="15">Dzin_1.0</strain>
        <tissue evidence="15">Leaf</tissue>
    </source>
</reference>
<evidence type="ECO:0000313" key="15">
    <source>
        <dbReference type="EMBL" id="KAJ0984350.1"/>
    </source>
</evidence>
<feature type="transmembrane region" description="Helical" evidence="14">
    <location>
        <begin position="180"/>
        <end position="201"/>
    </location>
</feature>
<comment type="caution">
    <text evidence="15">The sequence shown here is derived from an EMBL/GenBank/DDBJ whole genome shotgun (WGS) entry which is preliminary data.</text>
</comment>
<comment type="similarity">
    <text evidence="2">Belongs to the polyprenol kinase family.</text>
</comment>
<evidence type="ECO:0000256" key="1">
    <source>
        <dbReference type="ARBA" id="ARBA00004508"/>
    </source>
</evidence>
<feature type="transmembrane region" description="Helical" evidence="14">
    <location>
        <begin position="91"/>
        <end position="107"/>
    </location>
</feature>
<organism evidence="15 16">
    <name type="scientific">Dioscorea zingiberensis</name>
    <dbReference type="NCBI Taxonomy" id="325984"/>
    <lineage>
        <taxon>Eukaryota</taxon>
        <taxon>Viridiplantae</taxon>
        <taxon>Streptophyta</taxon>
        <taxon>Embryophyta</taxon>
        <taxon>Tracheophyta</taxon>
        <taxon>Spermatophyta</taxon>
        <taxon>Magnoliopsida</taxon>
        <taxon>Liliopsida</taxon>
        <taxon>Dioscoreales</taxon>
        <taxon>Dioscoreaceae</taxon>
        <taxon>Dioscorea</taxon>
    </lineage>
</organism>
<accession>A0A9D5D2N3</accession>